<dbReference type="EMBL" id="BAOS01000022">
    <property type="protein sequence ID" value="GAX61418.1"/>
    <property type="molecule type" value="Genomic_DNA"/>
</dbReference>
<dbReference type="AlphaFoldDB" id="A0A286TZX5"/>
<sequence>MGGRLARRYTNERTTIMELTISLQEFDNINFTASDFIEKVDAEFKKIRCHKGYGYLVRERGKHKEIKKFIEEILPLQKYLQFLYRNGMRAETIKWQNGSQKGDAILNTDEIIEITVAEHKKEYIVRERENKGEPTFCAEGASKKNGVTESIPVEKGPEDCINAHTKMIEDVINKKLKKYDKINSLVIYLNQDGLLEKEEFNTVVKNIQSFDSLKIIDNVFICSFQYEAFVDFKKNTRKMLC</sequence>
<name>A0A286TZX5_9BACT</name>
<accession>A0A286TZX5</accession>
<organism evidence="1 2">
    <name type="scientific">Candidatus Scalindua japonica</name>
    <dbReference type="NCBI Taxonomy" id="1284222"/>
    <lineage>
        <taxon>Bacteria</taxon>
        <taxon>Pseudomonadati</taxon>
        <taxon>Planctomycetota</taxon>
        <taxon>Candidatus Brocadiia</taxon>
        <taxon>Candidatus Brocadiales</taxon>
        <taxon>Candidatus Scalinduaceae</taxon>
        <taxon>Candidatus Scalindua</taxon>
    </lineage>
</organism>
<comment type="caution">
    <text evidence="1">The sequence shown here is derived from an EMBL/GenBank/DDBJ whole genome shotgun (WGS) entry which is preliminary data.</text>
</comment>
<dbReference type="Proteomes" id="UP000218542">
    <property type="component" value="Unassembled WGS sequence"/>
</dbReference>
<keyword evidence="1" id="KW-0723">Serine/threonine-protein kinase</keyword>
<protein>
    <submittedName>
        <fullName evidence="1">Serine/threonine protein kinase</fullName>
    </submittedName>
</protein>
<reference evidence="2" key="1">
    <citation type="journal article" date="2017" name="Environ. Microbiol. Rep.">
        <title>Genetic Diversity of Marine Anaerobic Ammonium-Oxidizing Bacteria as Revealed by Genomic and Proteomic Analyses of 'Candidatus Scalindua japonica'.</title>
        <authorList>
            <person name="Oshiki M."/>
            <person name="Mizuto K."/>
            <person name="Kimura Z."/>
            <person name="Kindaichi T."/>
            <person name="Satoh H."/>
            <person name="Okabe S."/>
        </authorList>
    </citation>
    <scope>NUCLEOTIDE SEQUENCE [LARGE SCALE GENOMIC DNA]</scope>
    <source>
        <strain evidence="2">husup-a2</strain>
    </source>
</reference>
<dbReference type="GO" id="GO:0004674">
    <property type="term" value="F:protein serine/threonine kinase activity"/>
    <property type="evidence" value="ECO:0007669"/>
    <property type="project" value="UniProtKB-KW"/>
</dbReference>
<keyword evidence="2" id="KW-1185">Reference proteome</keyword>
<gene>
    <name evidence="1" type="ORF">SCALIN_C22_0129</name>
</gene>
<keyword evidence="1" id="KW-0418">Kinase</keyword>
<proteinExistence type="predicted"/>
<evidence type="ECO:0000313" key="2">
    <source>
        <dbReference type="Proteomes" id="UP000218542"/>
    </source>
</evidence>
<keyword evidence="1" id="KW-0808">Transferase</keyword>
<evidence type="ECO:0000313" key="1">
    <source>
        <dbReference type="EMBL" id="GAX61418.1"/>
    </source>
</evidence>